<evidence type="ECO:0000259" key="2">
    <source>
        <dbReference type="Pfam" id="PF04773"/>
    </source>
</evidence>
<dbReference type="InterPro" id="IPR032623">
    <property type="entry name" value="FecR_N"/>
</dbReference>
<dbReference type="PANTHER" id="PTHR30273:SF2">
    <property type="entry name" value="PROTEIN FECR"/>
    <property type="match status" value="1"/>
</dbReference>
<feature type="domain" description="FecR protein" evidence="2">
    <location>
        <begin position="103"/>
        <end position="191"/>
    </location>
</feature>
<dbReference type="GO" id="GO:0016989">
    <property type="term" value="F:sigma factor antagonist activity"/>
    <property type="evidence" value="ECO:0007669"/>
    <property type="project" value="TreeGrafter"/>
</dbReference>
<feature type="domain" description="FecR N-terminal" evidence="3">
    <location>
        <begin position="4"/>
        <end position="42"/>
    </location>
</feature>
<evidence type="ECO:0000313" key="4">
    <source>
        <dbReference type="EMBL" id="KHL26695.1"/>
    </source>
</evidence>
<comment type="caution">
    <text evidence="4">The sequence shown here is derived from an EMBL/GenBank/DDBJ whole genome shotgun (WGS) entry which is preliminary data.</text>
</comment>
<dbReference type="InterPro" id="IPR012373">
    <property type="entry name" value="Ferrdict_sens_TM"/>
</dbReference>
<dbReference type="AlphaFoldDB" id="A0A0B2C3E0"/>
<dbReference type="EMBL" id="JTDN01000001">
    <property type="protein sequence ID" value="KHL26695.1"/>
    <property type="molecule type" value="Genomic_DNA"/>
</dbReference>
<keyword evidence="1" id="KW-1133">Transmembrane helix</keyword>
<feature type="transmembrane region" description="Helical" evidence="1">
    <location>
        <begin position="74"/>
        <end position="92"/>
    </location>
</feature>
<proteinExistence type="predicted"/>
<keyword evidence="1" id="KW-0472">Membrane</keyword>
<evidence type="ECO:0000256" key="1">
    <source>
        <dbReference type="SAM" id="Phobius"/>
    </source>
</evidence>
<accession>A0A0B2C3E0</accession>
<dbReference type="InterPro" id="IPR006860">
    <property type="entry name" value="FecR"/>
</dbReference>
<dbReference type="Pfam" id="PF04773">
    <property type="entry name" value="FecR"/>
    <property type="match status" value="1"/>
</dbReference>
<evidence type="ECO:0008006" key="6">
    <source>
        <dbReference type="Google" id="ProtNLM"/>
    </source>
</evidence>
<reference evidence="4 5" key="1">
    <citation type="submission" date="2014-11" db="EMBL/GenBank/DDBJ databases">
        <title>Draft genome sequence of Kirrobacter mercurialis.</title>
        <authorList>
            <person name="Coil D.A."/>
            <person name="Eisen J.A."/>
        </authorList>
    </citation>
    <scope>NUCLEOTIDE SEQUENCE [LARGE SCALE GENOMIC DNA]</scope>
    <source>
        <strain evidence="4 5">Coronado</strain>
    </source>
</reference>
<dbReference type="PANTHER" id="PTHR30273">
    <property type="entry name" value="PERIPLASMIC SIGNAL SENSOR AND SIGMA FACTOR ACTIVATOR FECR-RELATED"/>
    <property type="match status" value="1"/>
</dbReference>
<dbReference type="Gene3D" id="2.60.120.1440">
    <property type="match status" value="1"/>
</dbReference>
<dbReference type="STRING" id="1572751.PK98_03255"/>
<keyword evidence="1" id="KW-0812">Transmembrane</keyword>
<evidence type="ECO:0000259" key="3">
    <source>
        <dbReference type="Pfam" id="PF16220"/>
    </source>
</evidence>
<evidence type="ECO:0000313" key="5">
    <source>
        <dbReference type="Proteomes" id="UP000030988"/>
    </source>
</evidence>
<dbReference type="PIRSF" id="PIRSF018266">
    <property type="entry name" value="FecR"/>
    <property type="match status" value="1"/>
</dbReference>
<protein>
    <recommendedName>
        <fullName evidence="6">FecR protein domain-containing protein</fullName>
    </recommendedName>
</protein>
<gene>
    <name evidence="4" type="ORF">PK98_03255</name>
</gene>
<organism evidence="4 5">
    <name type="scientific">Croceibacterium mercuriale</name>
    <dbReference type="NCBI Taxonomy" id="1572751"/>
    <lineage>
        <taxon>Bacteria</taxon>
        <taxon>Pseudomonadati</taxon>
        <taxon>Pseudomonadota</taxon>
        <taxon>Alphaproteobacteria</taxon>
        <taxon>Sphingomonadales</taxon>
        <taxon>Erythrobacteraceae</taxon>
        <taxon>Croceibacterium</taxon>
    </lineage>
</organism>
<keyword evidence="5" id="KW-1185">Reference proteome</keyword>
<name>A0A0B2C3E0_9SPHN</name>
<sequence>MKEDEALAWAVRTLDPAFADWDDFTRWLEASPAHGAAYDRIASAAVEAGEVAAPLVAANDAEDTLPVRRVNRRWFAGGLAACAAGLLTFGYWQQTAPDLHSRQTEPGQVLAISLDDGSRIDLAGDSRIELDRRNPRFARLERGRALFTVRHDDTDPFRVEAGGHELLDVGTVFDVRDDAAGFVVAVQEGAVLFDPDAAAVRLDAGDRLAIAPGSDTLTVSEVTPADIGTWRDGRLTFAGATLLEVAADLARASGHVFTVAPGAPRGSLTGSILIDAVRRDPARAGALLGVPIRRVGDSWMIGAP</sequence>
<dbReference type="Proteomes" id="UP000030988">
    <property type="component" value="Unassembled WGS sequence"/>
</dbReference>
<dbReference type="Pfam" id="PF16220">
    <property type="entry name" value="DUF4880"/>
    <property type="match status" value="1"/>
</dbReference>